<feature type="transmembrane region" description="Helical" evidence="6">
    <location>
        <begin position="182"/>
        <end position="203"/>
    </location>
</feature>
<evidence type="ECO:0000259" key="7">
    <source>
        <dbReference type="Pfam" id="PF01578"/>
    </source>
</evidence>
<feature type="transmembrane region" description="Helical" evidence="6">
    <location>
        <begin position="125"/>
        <end position="151"/>
    </location>
</feature>
<feature type="transmembrane region" description="Helical" evidence="6">
    <location>
        <begin position="64"/>
        <end position="83"/>
    </location>
</feature>
<sequence length="268" mass="29507">MSSVFFMLTMGLYFVSTVCYLAYLLRRAETLSKVSLGITAIGFATHTVALVARMADTSQAQLPTFHEALSFFSWMLILVFLAVEFRRQLHVLGSFIVPLALISLVTAAAFRSDEASTLQPVFKTLWVHVTLSMLGTVGFAVAFVAGVMYLIQDGLLKSKRFNVLYAKLPALDYLDHLNQQSIVMGFPLLTLGIISGAFSAEIVRGTYVNWNPEQTWAMVTWGFYFAVLVGRLTIGWRAKRAAYLTIIGFAGVILTLIGVVLKSHGSVS</sequence>
<keyword evidence="3" id="KW-0201">Cytochrome c-type biogenesis</keyword>
<evidence type="ECO:0000256" key="4">
    <source>
        <dbReference type="ARBA" id="ARBA00022989"/>
    </source>
</evidence>
<comment type="caution">
    <text evidence="8">The sequence shown here is derived from an EMBL/GenBank/DDBJ whole genome shotgun (WGS) entry which is preliminary data.</text>
</comment>
<evidence type="ECO:0000313" key="8">
    <source>
        <dbReference type="EMBL" id="CAE6766057.1"/>
    </source>
</evidence>
<feature type="transmembrane region" description="Helical" evidence="6">
    <location>
        <begin position="241"/>
        <end position="261"/>
    </location>
</feature>
<keyword evidence="4 6" id="KW-1133">Transmembrane helix</keyword>
<dbReference type="InterPro" id="IPR002541">
    <property type="entry name" value="Cyt_c_assembly"/>
</dbReference>
<keyword evidence="5 6" id="KW-0472">Membrane</keyword>
<evidence type="ECO:0000256" key="1">
    <source>
        <dbReference type="ARBA" id="ARBA00004141"/>
    </source>
</evidence>
<dbReference type="Pfam" id="PF01578">
    <property type="entry name" value="Cytochrom_C_asm"/>
    <property type="match status" value="1"/>
</dbReference>
<comment type="subcellular location">
    <subcellularLocation>
        <location evidence="1">Membrane</location>
        <topology evidence="1">Multi-pass membrane protein</topology>
    </subcellularLocation>
</comment>
<keyword evidence="9" id="KW-1185">Reference proteome</keyword>
<dbReference type="EMBL" id="CAJNBJ010000017">
    <property type="protein sequence ID" value="CAE6766057.1"/>
    <property type="molecule type" value="Genomic_DNA"/>
</dbReference>
<evidence type="ECO:0000256" key="3">
    <source>
        <dbReference type="ARBA" id="ARBA00022748"/>
    </source>
</evidence>
<feature type="transmembrane region" description="Helical" evidence="6">
    <location>
        <begin position="6"/>
        <end position="25"/>
    </location>
</feature>
<dbReference type="PANTHER" id="PTHR30071:SF1">
    <property type="entry name" value="CYTOCHROME B_B6 PROTEIN-RELATED"/>
    <property type="match status" value="1"/>
</dbReference>
<keyword evidence="2 6" id="KW-0812">Transmembrane</keyword>
<proteinExistence type="predicted"/>
<gene>
    <name evidence="8" type="ORF">NSPZN2_40047</name>
</gene>
<protein>
    <submittedName>
        <fullName evidence="8">HemX protein, negative effector of steady-state concentration of glutamyl-tRNA reductase</fullName>
    </submittedName>
</protein>
<evidence type="ECO:0000256" key="2">
    <source>
        <dbReference type="ARBA" id="ARBA00022692"/>
    </source>
</evidence>
<accession>A0ABM8RQE1</accession>
<evidence type="ECO:0000256" key="5">
    <source>
        <dbReference type="ARBA" id="ARBA00023136"/>
    </source>
</evidence>
<dbReference type="InterPro" id="IPR045062">
    <property type="entry name" value="Cyt_c_biogenesis_CcsA/CcmC"/>
</dbReference>
<feature type="transmembrane region" description="Helical" evidence="6">
    <location>
        <begin position="215"/>
        <end position="234"/>
    </location>
</feature>
<dbReference type="RefSeq" id="WP_213042932.1">
    <property type="nucleotide sequence ID" value="NZ_CAJNBJ010000017.1"/>
</dbReference>
<reference evidence="8 9" key="1">
    <citation type="submission" date="2021-02" db="EMBL/GenBank/DDBJ databases">
        <authorList>
            <person name="Han P."/>
        </authorList>
    </citation>
    <scope>NUCLEOTIDE SEQUENCE [LARGE SCALE GENOMIC DNA]</scope>
    <source>
        <strain evidence="8">Candidatus Nitrospira sp. ZN2</strain>
    </source>
</reference>
<evidence type="ECO:0000313" key="9">
    <source>
        <dbReference type="Proteomes" id="UP000675880"/>
    </source>
</evidence>
<feature type="domain" description="Cytochrome c assembly protein" evidence="7">
    <location>
        <begin position="66"/>
        <end position="261"/>
    </location>
</feature>
<dbReference type="PANTHER" id="PTHR30071">
    <property type="entry name" value="HEME EXPORTER PROTEIN C"/>
    <property type="match status" value="1"/>
</dbReference>
<dbReference type="Proteomes" id="UP000675880">
    <property type="component" value="Unassembled WGS sequence"/>
</dbReference>
<evidence type="ECO:0000256" key="6">
    <source>
        <dbReference type="SAM" id="Phobius"/>
    </source>
</evidence>
<organism evidence="8 9">
    <name type="scientific">Nitrospira defluvii</name>
    <dbReference type="NCBI Taxonomy" id="330214"/>
    <lineage>
        <taxon>Bacteria</taxon>
        <taxon>Pseudomonadati</taxon>
        <taxon>Nitrospirota</taxon>
        <taxon>Nitrospiria</taxon>
        <taxon>Nitrospirales</taxon>
        <taxon>Nitrospiraceae</taxon>
        <taxon>Nitrospira</taxon>
    </lineage>
</organism>
<name>A0ABM8RQE1_9BACT</name>
<feature type="transmembrane region" description="Helical" evidence="6">
    <location>
        <begin position="90"/>
        <end position="110"/>
    </location>
</feature>
<feature type="transmembrane region" description="Helical" evidence="6">
    <location>
        <begin position="34"/>
        <end position="52"/>
    </location>
</feature>